<feature type="transmembrane region" description="Helical" evidence="12">
    <location>
        <begin position="868"/>
        <end position="889"/>
    </location>
</feature>
<dbReference type="InterPro" id="IPR011989">
    <property type="entry name" value="ARM-like"/>
</dbReference>
<dbReference type="InterPro" id="IPR016024">
    <property type="entry name" value="ARM-type_fold"/>
</dbReference>
<dbReference type="NCBIfam" id="TIGR00728">
    <property type="entry name" value="OPT_sfam"/>
    <property type="match status" value="1"/>
</dbReference>
<feature type="transmembrane region" description="Helical" evidence="12">
    <location>
        <begin position="791"/>
        <end position="810"/>
    </location>
</feature>
<gene>
    <name evidence="15" type="ORF">N7496_005311</name>
</gene>
<evidence type="ECO:0000256" key="4">
    <source>
        <dbReference type="ARBA" id="ARBA00014076"/>
    </source>
</evidence>
<feature type="compositionally biased region" description="Basic and acidic residues" evidence="11">
    <location>
        <begin position="386"/>
        <end position="402"/>
    </location>
</feature>
<accession>A0A9W9SFX1</accession>
<comment type="caution">
    <text evidence="15">The sequence shown here is derived from an EMBL/GenBank/DDBJ whole genome shotgun (WGS) entry which is preliminary data.</text>
</comment>
<feature type="domain" description="Protein HGH1 C-terminal" evidence="14">
    <location>
        <begin position="283"/>
        <end position="337"/>
    </location>
</feature>
<evidence type="ECO:0000256" key="3">
    <source>
        <dbReference type="ARBA" id="ARBA00008807"/>
    </source>
</evidence>
<comment type="similarity">
    <text evidence="2">Belongs to the HGH1 family.</text>
</comment>
<evidence type="ECO:0000256" key="7">
    <source>
        <dbReference type="ARBA" id="ARBA00022856"/>
    </source>
</evidence>
<feature type="transmembrane region" description="Helical" evidence="12">
    <location>
        <begin position="1303"/>
        <end position="1319"/>
    </location>
</feature>
<organism evidence="15 16">
    <name type="scientific">Penicillium cataractarum</name>
    <dbReference type="NCBI Taxonomy" id="2100454"/>
    <lineage>
        <taxon>Eukaryota</taxon>
        <taxon>Fungi</taxon>
        <taxon>Dikarya</taxon>
        <taxon>Ascomycota</taxon>
        <taxon>Pezizomycotina</taxon>
        <taxon>Eurotiomycetes</taxon>
        <taxon>Eurotiomycetidae</taxon>
        <taxon>Eurotiales</taxon>
        <taxon>Aspergillaceae</taxon>
        <taxon>Penicillium</taxon>
    </lineage>
</organism>
<dbReference type="GO" id="GO:0016020">
    <property type="term" value="C:membrane"/>
    <property type="evidence" value="ECO:0007669"/>
    <property type="project" value="UniProtKB-SubCell"/>
</dbReference>
<dbReference type="Pfam" id="PF04063">
    <property type="entry name" value="DUF383"/>
    <property type="match status" value="1"/>
</dbReference>
<feature type="compositionally biased region" description="Basic and acidic residues" evidence="11">
    <location>
        <begin position="484"/>
        <end position="497"/>
    </location>
</feature>
<proteinExistence type="inferred from homology"/>
<evidence type="ECO:0000256" key="5">
    <source>
        <dbReference type="ARBA" id="ARBA00022448"/>
    </source>
</evidence>
<protein>
    <recommendedName>
        <fullName evidence="4">Protein HGH1 homolog</fullName>
    </recommendedName>
</protein>
<evidence type="ECO:0000256" key="10">
    <source>
        <dbReference type="ARBA" id="ARBA00023136"/>
    </source>
</evidence>
<keyword evidence="7" id="KW-0571">Peptide transport</keyword>
<dbReference type="InterPro" id="IPR007205">
    <property type="entry name" value="Protein_HGH1_N"/>
</dbReference>
<comment type="similarity">
    <text evidence="3">Belongs to the oligopeptide OPT transporter family.</text>
</comment>
<feature type="transmembrane region" description="Helical" evidence="12">
    <location>
        <begin position="662"/>
        <end position="680"/>
    </location>
</feature>
<feature type="transmembrane region" description="Helical" evidence="12">
    <location>
        <begin position="767"/>
        <end position="785"/>
    </location>
</feature>
<feature type="compositionally biased region" description="Acidic residues" evidence="11">
    <location>
        <begin position="472"/>
        <end position="483"/>
    </location>
</feature>
<dbReference type="OrthoDB" id="9986677at2759"/>
<sequence length="1390" mass="156353">MPTELEELVEFLHHGNTQIRQIACENLVGFSTAQPSLFKRQQLLPVRDLKLLAKDYTPIAKNALTILINLASDEEILECLASDDEFLEILLRKLMNVKEPNADEFAMLLANLVKSDHLKKLHTLKRKAPAAVSTSENAIDQLMDCFVKGAEGDLNKHANFDYLSYLFADLSQTETGRAYFTTRQEYDGVVPITKLTVFTEHKSDIRRKGVASTIKNVAFDVSSHPMLFGEDEANLLPYLLLPIAGPEEFPDDEMMSMLPDLQLLPPDKKRDSDNTIITTHLETLLLLTTTRDGRDKIRAAQVYPFVRECHLHVEDEDVREACDRLVQVIMRDEEGEGEKTDAELAEAQKQIEDAPQAQPAQDEDEKVTRKRTCPPNPRGQPELSAESDRVDDPDSHVSHEEGDTPTLTDTEQGPHRPNNGSSDPDEPLELTPPDDSKSLAQRFRVFMSRAPLLRTSPALGSSSYGAVRIPQDESDDNDDDDVDPAARRDKPAPERSPGRLQRASFESCAEGPSTDALHRRRLSKSKQSHFSGRRMSSALYTEGHKRRPSSATSDVGMGPDSKFSFATGLAVPGNPVMQETPASSPYMTSDDEDVLDIEDEDAKPFDEDPPDNSPYAQVRATVPATDDITLSINTPRMWILALLFSLTGSAANLFFSLRYPSVAITPIIALVLVHPLGKFWDVLFKRADDPIEVFENGTLDHRESRSGDLDSPDPSLLTRIRLWFGQGRWNEKEHACVYISSNVSFGFAFATDVIVEQHKFYQQEVPILYQLLLIISTQVLGYAFAGLTRRFLVRPSAMIWPGTLMSTAMFSTMHKTANKKANGWSISRYKFFILVWAGAFVWYFVPGLLMPALSYFNVVTWFAPKNVVVSNLFGVASGLGMLPLTFDWAQIAYIGSPLLTPWWAAANIVTGLVVVIWIIAPILYYKNVLFSSYMPILSAAVFDNTGHPYNVSRILTPDFLFDQKAYEEYSPVYLPITYVLSYGVQFAALTSLVTHTICWYGNDILHQTRKAFEERRDVPGFETYQPLRTENGHASPPRHPREASRVSSHEPSREMPLGMEDVHCRLMRRYKDAPLTWYLIVLITMLVIATYTVEHYPVHLPWYGLFLALLITSVFFIPVGIIMAVTNQHSSLYLICQLLCGIVFPGRPVANMIFVTYSYISSAQGIKFSSDLKLGHYMKIPPRILFGVQMVATLVSSLTQIGVLNWMFSYIPGLCTPQALNGFNCPIARVHFNGSILWGVVGPQRFFGPGGLYRPLVWAFLIGAAAPVAAWILGRRSKKNFWRKVNFPILFGSLSWIPPATGLNFSVWALVCFVFNYVIRRRRTAWWEKYAMTLSAALDSGLAFAVLVVFFFLIYPGWVDGFKWWGTEIYKQGCDWIACPYRHAPSRSHL</sequence>
<dbReference type="SUPFAM" id="SSF48371">
    <property type="entry name" value="ARM repeat"/>
    <property type="match status" value="1"/>
</dbReference>
<dbReference type="NCBIfam" id="TIGR00727">
    <property type="entry name" value="ISP4_OPT"/>
    <property type="match status" value="1"/>
</dbReference>
<keyword evidence="8" id="KW-0653">Protein transport</keyword>
<feature type="region of interest" description="Disordered" evidence="11">
    <location>
        <begin position="333"/>
        <end position="590"/>
    </location>
</feature>
<keyword evidence="5" id="KW-0813">Transport</keyword>
<dbReference type="GeneID" id="81437419"/>
<evidence type="ECO:0000256" key="6">
    <source>
        <dbReference type="ARBA" id="ARBA00022692"/>
    </source>
</evidence>
<dbReference type="RefSeq" id="XP_056556765.1">
    <property type="nucleotide sequence ID" value="XM_056698240.1"/>
</dbReference>
<keyword evidence="6 12" id="KW-0812">Transmembrane</keyword>
<evidence type="ECO:0000313" key="15">
    <source>
        <dbReference type="EMBL" id="KAJ5377902.1"/>
    </source>
</evidence>
<evidence type="ECO:0000256" key="9">
    <source>
        <dbReference type="ARBA" id="ARBA00022989"/>
    </source>
</evidence>
<feature type="region of interest" description="Disordered" evidence="11">
    <location>
        <begin position="1025"/>
        <end position="1055"/>
    </location>
</feature>
<dbReference type="PANTHER" id="PTHR22601">
    <property type="entry name" value="ISP4 LIKE PROTEIN"/>
    <property type="match status" value="1"/>
</dbReference>
<evidence type="ECO:0000256" key="12">
    <source>
        <dbReference type="SAM" id="Phobius"/>
    </source>
</evidence>
<dbReference type="InterPro" id="IPR004813">
    <property type="entry name" value="OPT"/>
</dbReference>
<feature type="transmembrane region" description="Helical" evidence="12">
    <location>
        <begin position="831"/>
        <end position="856"/>
    </location>
</feature>
<dbReference type="Proteomes" id="UP001147782">
    <property type="component" value="Unassembled WGS sequence"/>
</dbReference>
<dbReference type="InterPro" id="IPR004648">
    <property type="entry name" value="Oligpept_transpt"/>
</dbReference>
<comment type="subcellular location">
    <subcellularLocation>
        <location evidence="1">Membrane</location>
        <topology evidence="1">Multi-pass membrane protein</topology>
    </subcellularLocation>
</comment>
<feature type="compositionally biased region" description="Basic residues" evidence="11">
    <location>
        <begin position="518"/>
        <end position="527"/>
    </location>
</feature>
<dbReference type="InterPro" id="IPR007206">
    <property type="entry name" value="Protein_HGH1_C"/>
</dbReference>
<evidence type="ECO:0000313" key="16">
    <source>
        <dbReference type="Proteomes" id="UP001147782"/>
    </source>
</evidence>
<dbReference type="GO" id="GO:0035673">
    <property type="term" value="F:oligopeptide transmembrane transporter activity"/>
    <property type="evidence" value="ECO:0007669"/>
    <property type="project" value="InterPro"/>
</dbReference>
<evidence type="ECO:0000256" key="8">
    <source>
        <dbReference type="ARBA" id="ARBA00022927"/>
    </source>
</evidence>
<feature type="transmembrane region" description="Helical" evidence="12">
    <location>
        <begin position="1331"/>
        <end position="1355"/>
    </location>
</feature>
<reference evidence="15" key="2">
    <citation type="journal article" date="2023" name="IMA Fungus">
        <title>Comparative genomic study of the Penicillium genus elucidates a diverse pangenome and 15 lateral gene transfer events.</title>
        <authorList>
            <person name="Petersen C."/>
            <person name="Sorensen T."/>
            <person name="Nielsen M.R."/>
            <person name="Sondergaard T.E."/>
            <person name="Sorensen J.L."/>
            <person name="Fitzpatrick D.A."/>
            <person name="Frisvad J.C."/>
            <person name="Nielsen K.L."/>
        </authorList>
    </citation>
    <scope>NUCLEOTIDE SEQUENCE</scope>
    <source>
        <strain evidence="15">IBT 29864</strain>
    </source>
</reference>
<dbReference type="Pfam" id="PF04064">
    <property type="entry name" value="DUF384"/>
    <property type="match status" value="1"/>
</dbReference>
<feature type="transmembrane region" description="Helical" evidence="12">
    <location>
        <begin position="1256"/>
        <end position="1274"/>
    </location>
</feature>
<keyword evidence="10 12" id="KW-0472">Membrane</keyword>
<dbReference type="Gene3D" id="1.25.10.10">
    <property type="entry name" value="Leucine-rich Repeat Variant"/>
    <property type="match status" value="1"/>
</dbReference>
<evidence type="ECO:0000256" key="1">
    <source>
        <dbReference type="ARBA" id="ARBA00004141"/>
    </source>
</evidence>
<feature type="transmembrane region" description="Helical" evidence="12">
    <location>
        <begin position="637"/>
        <end position="655"/>
    </location>
</feature>
<name>A0A9W9SFX1_9EURO</name>
<keyword evidence="9 12" id="KW-1133">Transmembrane helix</keyword>
<evidence type="ECO:0000256" key="11">
    <source>
        <dbReference type="SAM" id="MobiDB-lite"/>
    </source>
</evidence>
<feature type="transmembrane region" description="Helical" evidence="12">
    <location>
        <begin position="1184"/>
        <end position="1208"/>
    </location>
</feature>
<keyword evidence="16" id="KW-1185">Reference proteome</keyword>
<feature type="transmembrane region" description="Helical" evidence="12">
    <location>
        <begin position="1105"/>
        <end position="1125"/>
    </location>
</feature>
<evidence type="ECO:0000259" key="14">
    <source>
        <dbReference type="Pfam" id="PF04064"/>
    </source>
</evidence>
<feature type="domain" description="Protein HGH1 N-terminal" evidence="13">
    <location>
        <begin position="94"/>
        <end position="277"/>
    </location>
</feature>
<evidence type="ECO:0000259" key="13">
    <source>
        <dbReference type="Pfam" id="PF04063"/>
    </source>
</evidence>
<evidence type="ECO:0000256" key="2">
    <source>
        <dbReference type="ARBA" id="ARBA00006712"/>
    </source>
</evidence>
<reference evidence="15" key="1">
    <citation type="submission" date="2022-11" db="EMBL/GenBank/DDBJ databases">
        <authorList>
            <person name="Petersen C."/>
        </authorList>
    </citation>
    <scope>NUCLEOTIDE SEQUENCE</scope>
    <source>
        <strain evidence="15">IBT 29864</strain>
    </source>
</reference>
<feature type="transmembrane region" description="Helical" evidence="12">
    <location>
        <begin position="901"/>
        <end position="925"/>
    </location>
</feature>
<dbReference type="GO" id="GO:0015031">
    <property type="term" value="P:protein transport"/>
    <property type="evidence" value="ECO:0007669"/>
    <property type="project" value="UniProtKB-KW"/>
</dbReference>
<feature type="transmembrane region" description="Helical" evidence="12">
    <location>
        <begin position="1075"/>
        <end position="1093"/>
    </location>
</feature>
<dbReference type="EMBL" id="JAPZBS010000004">
    <property type="protein sequence ID" value="KAJ5377902.1"/>
    <property type="molecule type" value="Genomic_DNA"/>
</dbReference>
<feature type="compositionally biased region" description="Basic and acidic residues" evidence="11">
    <location>
        <begin position="1039"/>
        <end position="1053"/>
    </location>
</feature>
<dbReference type="Pfam" id="PF03169">
    <property type="entry name" value="OPT"/>
    <property type="match status" value="1"/>
</dbReference>